<comment type="caution">
    <text evidence="4">The sequence shown here is derived from an EMBL/GenBank/DDBJ whole genome shotgun (WGS) entry which is preliminary data.</text>
</comment>
<keyword evidence="2" id="KW-0812">Transmembrane</keyword>
<protein>
    <recommendedName>
        <fullName evidence="3">DUF6594 domain-containing protein</fullName>
    </recommendedName>
</protein>
<feature type="region of interest" description="Disordered" evidence="1">
    <location>
        <begin position="20"/>
        <end position="42"/>
    </location>
</feature>
<keyword evidence="2" id="KW-0472">Membrane</keyword>
<feature type="transmembrane region" description="Helical" evidence="2">
    <location>
        <begin position="312"/>
        <end position="334"/>
    </location>
</feature>
<dbReference type="OrthoDB" id="3533814at2759"/>
<evidence type="ECO:0000259" key="3">
    <source>
        <dbReference type="Pfam" id="PF20237"/>
    </source>
</evidence>
<evidence type="ECO:0000256" key="1">
    <source>
        <dbReference type="SAM" id="MobiDB-lite"/>
    </source>
</evidence>
<name>A0A9N9PXF7_9HELO</name>
<feature type="domain" description="DUF6594" evidence="3">
    <location>
        <begin position="81"/>
        <end position="353"/>
    </location>
</feature>
<gene>
    <name evidence="4" type="ORF">HYALB_00003153</name>
</gene>
<feature type="transmembrane region" description="Helical" evidence="2">
    <location>
        <begin position="341"/>
        <end position="360"/>
    </location>
</feature>
<accession>A0A9N9PXF7</accession>
<feature type="transmembrane region" description="Helical" evidence="2">
    <location>
        <begin position="270"/>
        <end position="292"/>
    </location>
</feature>
<dbReference type="PANTHER" id="PTHR34502">
    <property type="entry name" value="DUF6594 DOMAIN-CONTAINING PROTEIN-RELATED"/>
    <property type="match status" value="1"/>
</dbReference>
<proteinExistence type="predicted"/>
<keyword evidence="5" id="KW-1185">Reference proteome</keyword>
<keyword evidence="2" id="KW-1133">Transmembrane helix</keyword>
<organism evidence="4 5">
    <name type="scientific">Hymenoscyphus albidus</name>
    <dbReference type="NCBI Taxonomy" id="595503"/>
    <lineage>
        <taxon>Eukaryota</taxon>
        <taxon>Fungi</taxon>
        <taxon>Dikarya</taxon>
        <taxon>Ascomycota</taxon>
        <taxon>Pezizomycotina</taxon>
        <taxon>Leotiomycetes</taxon>
        <taxon>Helotiales</taxon>
        <taxon>Helotiaceae</taxon>
        <taxon>Hymenoscyphus</taxon>
    </lineage>
</organism>
<dbReference type="InterPro" id="IPR046529">
    <property type="entry name" value="DUF6594"/>
</dbReference>
<dbReference type="AlphaFoldDB" id="A0A9N9PXF7"/>
<dbReference type="Proteomes" id="UP000701801">
    <property type="component" value="Unassembled WGS sequence"/>
</dbReference>
<evidence type="ECO:0000313" key="5">
    <source>
        <dbReference type="Proteomes" id="UP000701801"/>
    </source>
</evidence>
<evidence type="ECO:0000256" key="2">
    <source>
        <dbReference type="SAM" id="Phobius"/>
    </source>
</evidence>
<evidence type="ECO:0000313" key="4">
    <source>
        <dbReference type="EMBL" id="CAG8971685.1"/>
    </source>
</evidence>
<reference evidence="4" key="1">
    <citation type="submission" date="2021-07" db="EMBL/GenBank/DDBJ databases">
        <authorList>
            <person name="Durling M."/>
        </authorList>
    </citation>
    <scope>NUCLEOTIDE SEQUENCE</scope>
</reference>
<dbReference type="PANTHER" id="PTHR34502:SF3">
    <property type="entry name" value="DUF6594 DOMAIN-CONTAINING PROTEIN"/>
    <property type="match status" value="1"/>
</dbReference>
<dbReference type="EMBL" id="CAJVRM010000026">
    <property type="protein sequence ID" value="CAG8971685.1"/>
    <property type="molecule type" value="Genomic_DNA"/>
</dbReference>
<sequence>MKNCTEDVIEKGEVVESMNAQPIASSTSQRGQYKEATTANELHGNSTSKLRLHVWYLEKRRVKQAFKVRPDPTVQKYSEGYPYLTALLNFEENFMIYRRFGILQARNLLYKQHELSRLEAELARLDILDQKFSPSVHRSRDNVDPEDTARQELHSKIEQTFKEYAELLIIARDLAYFNPPPEYSYRNIKDYFDKTNPVAVEDAHIYHKEDLVTLKPGREHSWLDSMVERILHTLTKKPSKLNKPIYEIRDFSSSARQHGTTLFSKNRIEITVSIIIMLTILALLVCPIYILSKLTGSTEAQAADGTLVSRTIPITIVILGVFTALFSTVLSLFTRAKRHEILASAAAYCAVLVVYIGNLGQK</sequence>
<dbReference type="Pfam" id="PF20237">
    <property type="entry name" value="DUF6594"/>
    <property type="match status" value="1"/>
</dbReference>